<comment type="caution">
    <text evidence="2">The sequence shown here is derived from an EMBL/GenBank/DDBJ whole genome shotgun (WGS) entry which is preliminary data.</text>
</comment>
<reference evidence="2" key="2">
    <citation type="submission" date="2021-08" db="EMBL/GenBank/DDBJ databases">
        <authorList>
            <person name="Eriksson T."/>
        </authorList>
    </citation>
    <scope>NUCLEOTIDE SEQUENCE</scope>
    <source>
        <strain evidence="2">Stoneville</strain>
        <tissue evidence="2">Whole head</tissue>
    </source>
</reference>
<dbReference type="Proteomes" id="UP000719412">
    <property type="component" value="Unassembled WGS sequence"/>
</dbReference>
<evidence type="ECO:0000313" key="3">
    <source>
        <dbReference type="Proteomes" id="UP000719412"/>
    </source>
</evidence>
<reference evidence="2" key="1">
    <citation type="journal article" date="2020" name="J Insects Food Feed">
        <title>The yellow mealworm (Tenebrio molitor) genome: a resource for the emerging insects as food and feed industry.</title>
        <authorList>
            <person name="Eriksson T."/>
            <person name="Andere A."/>
            <person name="Kelstrup H."/>
            <person name="Emery V."/>
            <person name="Picard C."/>
        </authorList>
    </citation>
    <scope>NUCLEOTIDE SEQUENCE</scope>
    <source>
        <strain evidence="2">Stoneville</strain>
        <tissue evidence="2">Whole head</tissue>
    </source>
</reference>
<feature type="region of interest" description="Disordered" evidence="1">
    <location>
        <begin position="1"/>
        <end position="34"/>
    </location>
</feature>
<sequence length="231" mass="25550">MTSVPSLPVRPSAPLQSTNANPEPGRGDCGPRTKHRRKRSILECQVDAATSIAVLRCGILRDLDVKAFKDVHISVSRWSVGRKCPLCGRGFRRVRTRLQVAIFANAASGGTTRLGNVSRTPVYRCQTDTCAYQEPSRKKRKVALRKALTRGPFCPVSAQRRHVDMCRMQVLAQLALVWDRCCRDKPPQLVIVGSIVAGQVCSLLRVPLWDLCCCEVVAVDPEVVLVVFFPS</sequence>
<accession>A0A8J6H5E3</accession>
<evidence type="ECO:0000313" key="2">
    <source>
        <dbReference type="EMBL" id="KAH0808410.1"/>
    </source>
</evidence>
<dbReference type="EMBL" id="JABDTM020028778">
    <property type="protein sequence ID" value="KAH0808410.1"/>
    <property type="molecule type" value="Genomic_DNA"/>
</dbReference>
<evidence type="ECO:0000256" key="1">
    <source>
        <dbReference type="SAM" id="MobiDB-lite"/>
    </source>
</evidence>
<name>A0A8J6H5E3_TENMO</name>
<proteinExistence type="predicted"/>
<organism evidence="2 3">
    <name type="scientific">Tenebrio molitor</name>
    <name type="common">Yellow mealworm beetle</name>
    <dbReference type="NCBI Taxonomy" id="7067"/>
    <lineage>
        <taxon>Eukaryota</taxon>
        <taxon>Metazoa</taxon>
        <taxon>Ecdysozoa</taxon>
        <taxon>Arthropoda</taxon>
        <taxon>Hexapoda</taxon>
        <taxon>Insecta</taxon>
        <taxon>Pterygota</taxon>
        <taxon>Neoptera</taxon>
        <taxon>Endopterygota</taxon>
        <taxon>Coleoptera</taxon>
        <taxon>Polyphaga</taxon>
        <taxon>Cucujiformia</taxon>
        <taxon>Tenebrionidae</taxon>
        <taxon>Tenebrio</taxon>
    </lineage>
</organism>
<keyword evidence="3" id="KW-1185">Reference proteome</keyword>
<dbReference type="AlphaFoldDB" id="A0A8J6H5E3"/>
<protein>
    <submittedName>
        <fullName evidence="2">Uncharacterized protein</fullName>
    </submittedName>
</protein>
<gene>
    <name evidence="2" type="ORF">GEV33_014383</name>
</gene>